<dbReference type="Proteomes" id="UP000246702">
    <property type="component" value="Unassembled WGS sequence"/>
</dbReference>
<comment type="caution">
    <text evidence="2">The sequence shown here is derived from an EMBL/GenBank/DDBJ whole genome shotgun (WGS) entry which is preliminary data.</text>
</comment>
<proteinExistence type="predicted"/>
<gene>
    <name evidence="2" type="ORF">BO94DRAFT_75984</name>
</gene>
<protein>
    <submittedName>
        <fullName evidence="2">Uncharacterized protein</fullName>
    </submittedName>
</protein>
<keyword evidence="3" id="KW-1185">Reference proteome</keyword>
<organism evidence="2 3">
    <name type="scientific">Aspergillus sclerotioniger CBS 115572</name>
    <dbReference type="NCBI Taxonomy" id="1450535"/>
    <lineage>
        <taxon>Eukaryota</taxon>
        <taxon>Fungi</taxon>
        <taxon>Dikarya</taxon>
        <taxon>Ascomycota</taxon>
        <taxon>Pezizomycotina</taxon>
        <taxon>Eurotiomycetes</taxon>
        <taxon>Eurotiomycetidae</taxon>
        <taxon>Eurotiales</taxon>
        <taxon>Aspergillaceae</taxon>
        <taxon>Aspergillus</taxon>
        <taxon>Aspergillus subgen. Circumdati</taxon>
    </lineage>
</organism>
<feature type="compositionally biased region" description="Polar residues" evidence="1">
    <location>
        <begin position="475"/>
        <end position="491"/>
    </location>
</feature>
<evidence type="ECO:0000313" key="3">
    <source>
        <dbReference type="Proteomes" id="UP000246702"/>
    </source>
</evidence>
<accession>A0A317WLY0</accession>
<feature type="compositionally biased region" description="Basic and acidic residues" evidence="1">
    <location>
        <begin position="519"/>
        <end position="557"/>
    </location>
</feature>
<evidence type="ECO:0000313" key="2">
    <source>
        <dbReference type="EMBL" id="PWY87349.1"/>
    </source>
</evidence>
<dbReference type="RefSeq" id="XP_025467557.1">
    <property type="nucleotide sequence ID" value="XM_025617652.1"/>
</dbReference>
<dbReference type="EMBL" id="MSFK01000014">
    <property type="protein sequence ID" value="PWY87349.1"/>
    <property type="molecule type" value="Genomic_DNA"/>
</dbReference>
<feature type="region of interest" description="Disordered" evidence="1">
    <location>
        <begin position="53"/>
        <end position="125"/>
    </location>
</feature>
<reference evidence="2 3" key="1">
    <citation type="submission" date="2016-12" db="EMBL/GenBank/DDBJ databases">
        <title>The genomes of Aspergillus section Nigri reveals drivers in fungal speciation.</title>
        <authorList>
            <consortium name="DOE Joint Genome Institute"/>
            <person name="Vesth T.C."/>
            <person name="Nybo J."/>
            <person name="Theobald S."/>
            <person name="Brandl J."/>
            <person name="Frisvad J.C."/>
            <person name="Nielsen K.F."/>
            <person name="Lyhne E.K."/>
            <person name="Kogle M.E."/>
            <person name="Kuo A."/>
            <person name="Riley R."/>
            <person name="Clum A."/>
            <person name="Nolan M."/>
            <person name="Lipzen A."/>
            <person name="Salamov A."/>
            <person name="Henrissat B."/>
            <person name="Wiebenga A."/>
            <person name="De Vries R.P."/>
            <person name="Grigoriev I.V."/>
            <person name="Mortensen U.H."/>
            <person name="Andersen M.R."/>
            <person name="Baker S.E."/>
        </authorList>
    </citation>
    <scope>NUCLEOTIDE SEQUENCE [LARGE SCALE GENOMIC DNA]</scope>
    <source>
        <strain evidence="2 3">CBS 115572</strain>
    </source>
</reference>
<dbReference type="OrthoDB" id="5404323at2759"/>
<dbReference type="STRING" id="1450535.A0A317WLY0"/>
<dbReference type="GeneID" id="37119795"/>
<name>A0A317WLY0_9EURO</name>
<sequence>MLFNLGLTADAAAAHENEYLGSPSEAQLPGPTRHSSPAISFASLPSWGLGNIYSRHKTPEPDMTQRTMPRKVTIDTLSSSDDERSTIAPVLAPSRIARSQSQSVRKQSSRPKTSYQLAHPAGHARHRRLKLRPKLLLQLQRVSQTPRPLPILDVLPSTVFLPPLARKFPTIFRGKKGLGPNDLIVVTSDLYERAHGDVGDRHLSSDDESGEQREVVATICQLFRDDALSKGKAEICLNHGPVWEATPLANGSYEFVANTDHGVRVLRWVLRGGGKNRRVSAPPGFASQEDGKRFTFSVINPNTRRHPVVGTMTRNYLEVYDEFSMPTASGIASSPTSAMSVMSDLSEMDDSLDRKVMTTDNELRMLIIVTSIWVAFREGWSHNFTYDDSALALNSKTMCPSRHSSPTAVRVDSDKLFEQENGQDDGPAPNGSRPRLSTSTYVPSQTTTSDRSAFGSLSRRSNSTGAAFIERTNRRASGSNGRLNRHSTLSSPREQRQDEAAEAAPARQDSKSRRLWSHRKSDIQDPKKATTPDQKPDRSQAFESHQSRPVETSRDLGAKPSAGDSAPTKGKRRHRISSLFDFIIRKTGHHH</sequence>
<feature type="compositionally biased region" description="Polar residues" evidence="1">
    <location>
        <begin position="435"/>
        <end position="451"/>
    </location>
</feature>
<dbReference type="AlphaFoldDB" id="A0A317WLY0"/>
<evidence type="ECO:0000256" key="1">
    <source>
        <dbReference type="SAM" id="MobiDB-lite"/>
    </source>
</evidence>
<feature type="region of interest" description="Disordered" evidence="1">
    <location>
        <begin position="419"/>
        <end position="574"/>
    </location>
</feature>